<evidence type="ECO:0000313" key="3">
    <source>
        <dbReference type="Proteomes" id="UP001233999"/>
    </source>
</evidence>
<feature type="region of interest" description="Disordered" evidence="1">
    <location>
        <begin position="389"/>
        <end position="421"/>
    </location>
</feature>
<feature type="compositionally biased region" description="Polar residues" evidence="1">
    <location>
        <begin position="397"/>
        <end position="421"/>
    </location>
</feature>
<feature type="non-terminal residue" evidence="2">
    <location>
        <position position="1"/>
    </location>
</feature>
<keyword evidence="3" id="KW-1185">Reference proteome</keyword>
<feature type="non-terminal residue" evidence="2">
    <location>
        <position position="663"/>
    </location>
</feature>
<sequence>VLRLIRIFLIKLIGNETVGLRQHTVDLIREKNGWGTWVQACSYYCKNFDVVKKVVNSFDNVIKGVLNLKNVFTNLSVIKRLAILMCIRTDYRLGIMYLILVWIDFTRTESILCLLSKSERGITHTFEWVRFIIRFGTFIPNYPCQNSKLDSNPRIATCGIEGRSALSNSPTNHQPTFSQSSSDIHLIHKQVLFHLVQNQQQSYIRLFQDYPLSDNGSSQRYQRGIATCGIEGTETTFYSTSFPDPNVENSSNQESALSNSPTNHQPTFSQSFSDKTTTIIYSSLPVSDNGSSQRYQRGIATCGIEGTETSDTEDTVNLTRVSLEIIRPSLKRSHFSPHEYEIYPRFISFDTQTSVISPASSIRTHTFEWIIIISYDSAPSSQILTHTKSWPCKRKNSSNQESALSNSPTNHQPTFSQSSSDNYPFTTNLASLRHLSGSDSSYDSAPSSQILSIQNPGPAKEKILRIKDRHYLIRQQITNPHFHIHLIHKQVLFHLNSKLDSNPQAFYSTSFPDPNSSSDSMKSIRDSCVFPPPLLSPISTPIIRLPVSDNGSSQPYLRGIATCGIEGTETSDTEDTVNLTRIFPKSPSPPGKSSSDSMKSIRDSYLIFSNHLFTRSFKSFSDIRVHLIHKQVYLHLLPVSNNGSSQRYQQEVATCVTMIISLG</sequence>
<name>A0AAD7ZU24_DIPPU</name>
<dbReference type="Proteomes" id="UP001233999">
    <property type="component" value="Unassembled WGS sequence"/>
</dbReference>
<reference evidence="2" key="1">
    <citation type="journal article" date="2023" name="IScience">
        <title>Live-bearing cockroach genome reveals convergent evolutionary mechanisms linked to viviparity in insects and beyond.</title>
        <authorList>
            <person name="Fouks B."/>
            <person name="Harrison M.C."/>
            <person name="Mikhailova A.A."/>
            <person name="Marchal E."/>
            <person name="English S."/>
            <person name="Carruthers M."/>
            <person name="Jennings E.C."/>
            <person name="Chiamaka E.L."/>
            <person name="Frigard R.A."/>
            <person name="Pippel M."/>
            <person name="Attardo G.M."/>
            <person name="Benoit J.B."/>
            <person name="Bornberg-Bauer E."/>
            <person name="Tobe S.S."/>
        </authorList>
    </citation>
    <scope>NUCLEOTIDE SEQUENCE</scope>
    <source>
        <strain evidence="2">Stay&amp;Tobe</strain>
    </source>
</reference>
<protein>
    <submittedName>
        <fullName evidence="2">Uncharacterized protein</fullName>
    </submittedName>
</protein>
<organism evidence="2 3">
    <name type="scientific">Diploptera punctata</name>
    <name type="common">Pacific beetle cockroach</name>
    <dbReference type="NCBI Taxonomy" id="6984"/>
    <lineage>
        <taxon>Eukaryota</taxon>
        <taxon>Metazoa</taxon>
        <taxon>Ecdysozoa</taxon>
        <taxon>Arthropoda</taxon>
        <taxon>Hexapoda</taxon>
        <taxon>Insecta</taxon>
        <taxon>Pterygota</taxon>
        <taxon>Neoptera</taxon>
        <taxon>Polyneoptera</taxon>
        <taxon>Dictyoptera</taxon>
        <taxon>Blattodea</taxon>
        <taxon>Blaberoidea</taxon>
        <taxon>Blaberidae</taxon>
        <taxon>Diplopterinae</taxon>
        <taxon>Diploptera</taxon>
    </lineage>
</organism>
<comment type="caution">
    <text evidence="2">The sequence shown here is derived from an EMBL/GenBank/DDBJ whole genome shotgun (WGS) entry which is preliminary data.</text>
</comment>
<feature type="region of interest" description="Disordered" evidence="1">
    <location>
        <begin position="239"/>
        <end position="270"/>
    </location>
</feature>
<gene>
    <name evidence="2" type="ORF">L9F63_020490</name>
</gene>
<accession>A0AAD7ZU24</accession>
<dbReference type="EMBL" id="JASPKZ010007245">
    <property type="protein sequence ID" value="KAJ9585848.1"/>
    <property type="molecule type" value="Genomic_DNA"/>
</dbReference>
<dbReference type="AlphaFoldDB" id="A0AAD7ZU24"/>
<proteinExistence type="predicted"/>
<evidence type="ECO:0000256" key="1">
    <source>
        <dbReference type="SAM" id="MobiDB-lite"/>
    </source>
</evidence>
<evidence type="ECO:0000313" key="2">
    <source>
        <dbReference type="EMBL" id="KAJ9585848.1"/>
    </source>
</evidence>
<reference evidence="2" key="2">
    <citation type="submission" date="2023-05" db="EMBL/GenBank/DDBJ databases">
        <authorList>
            <person name="Fouks B."/>
        </authorList>
    </citation>
    <scope>NUCLEOTIDE SEQUENCE</scope>
    <source>
        <strain evidence="2">Stay&amp;Tobe</strain>
        <tissue evidence="2">Testes</tissue>
    </source>
</reference>